<comment type="caution">
    <text evidence="2">The sequence shown here is derived from an EMBL/GenBank/DDBJ whole genome shotgun (WGS) entry which is preliminary data.</text>
</comment>
<evidence type="ECO:0000313" key="3">
    <source>
        <dbReference type="Proteomes" id="UP001212152"/>
    </source>
</evidence>
<feature type="region of interest" description="Disordered" evidence="1">
    <location>
        <begin position="93"/>
        <end position="115"/>
    </location>
</feature>
<evidence type="ECO:0000313" key="2">
    <source>
        <dbReference type="EMBL" id="KAJ3180533.1"/>
    </source>
</evidence>
<gene>
    <name evidence="2" type="ORF">HDU87_002042</name>
</gene>
<organism evidence="2 3">
    <name type="scientific">Geranomyces variabilis</name>
    <dbReference type="NCBI Taxonomy" id="109894"/>
    <lineage>
        <taxon>Eukaryota</taxon>
        <taxon>Fungi</taxon>
        <taxon>Fungi incertae sedis</taxon>
        <taxon>Chytridiomycota</taxon>
        <taxon>Chytridiomycota incertae sedis</taxon>
        <taxon>Chytridiomycetes</taxon>
        <taxon>Spizellomycetales</taxon>
        <taxon>Powellomycetaceae</taxon>
        <taxon>Geranomyces</taxon>
    </lineage>
</organism>
<dbReference type="EMBL" id="JADGJQ010000016">
    <property type="protein sequence ID" value="KAJ3180533.1"/>
    <property type="molecule type" value="Genomic_DNA"/>
</dbReference>
<name>A0AAD5XRP1_9FUNG</name>
<feature type="compositionally biased region" description="Low complexity" evidence="1">
    <location>
        <begin position="98"/>
        <end position="115"/>
    </location>
</feature>
<protein>
    <submittedName>
        <fullName evidence="2">Uncharacterized protein</fullName>
    </submittedName>
</protein>
<reference evidence="2" key="1">
    <citation type="submission" date="2020-05" db="EMBL/GenBank/DDBJ databases">
        <title>Phylogenomic resolution of chytrid fungi.</title>
        <authorList>
            <person name="Stajich J.E."/>
            <person name="Amses K."/>
            <person name="Simmons R."/>
            <person name="Seto K."/>
            <person name="Myers J."/>
            <person name="Bonds A."/>
            <person name="Quandt C.A."/>
            <person name="Barry K."/>
            <person name="Liu P."/>
            <person name="Grigoriev I."/>
            <person name="Longcore J.E."/>
            <person name="James T.Y."/>
        </authorList>
    </citation>
    <scope>NUCLEOTIDE SEQUENCE</scope>
    <source>
        <strain evidence="2">JEL0379</strain>
    </source>
</reference>
<proteinExistence type="predicted"/>
<accession>A0AAD5XRP1</accession>
<dbReference type="AlphaFoldDB" id="A0AAD5XRP1"/>
<keyword evidence="3" id="KW-1185">Reference proteome</keyword>
<sequence>MIIIIRSSSWPVARSLDIHARPLDLPLAQHVLAILFPHLAETPTNVIKIAYDNMPSGQAAPSSFTTVTVTVNLPHNVFGKPAGSDLDFSRTATSSVTSSKRATPSGSPSSSKKPKFSVDPAAVAAALLAAADSSLPSSAPASVPGPAPLEVITASRDHAKDRATFQKPLAAHTMVRDSCCVVTRNPMDSFLDCAYVLPPAVAVTFFVQPGAPIPAGVPTVNTVASGPDSTPSYDVRNAMMLSAGLHKGYDCFEWSIVGRDGLFSVFVFAAGLSEYDGRRLRFPPLIEGAAPRHATFYQDRFPDARTFRHHFEECVRRWFRAEGAEEDEPDIGTAGATALASAPAAEPHADETDHEDDPGDFMYLKSNAYESDTDNSLQEIFRFPGKKAYDSDSDYTMRDIFRSAGDE</sequence>
<feature type="region of interest" description="Disordered" evidence="1">
    <location>
        <begin position="338"/>
        <end position="363"/>
    </location>
</feature>
<evidence type="ECO:0000256" key="1">
    <source>
        <dbReference type="SAM" id="MobiDB-lite"/>
    </source>
</evidence>
<dbReference type="Proteomes" id="UP001212152">
    <property type="component" value="Unassembled WGS sequence"/>
</dbReference>